<dbReference type="InterPro" id="IPR011991">
    <property type="entry name" value="ArsR-like_HTH"/>
</dbReference>
<dbReference type="Gene3D" id="1.10.10.10">
    <property type="entry name" value="Winged helix-like DNA-binding domain superfamily/Winged helix DNA-binding domain"/>
    <property type="match status" value="1"/>
</dbReference>
<keyword evidence="1" id="KW-0805">Transcription regulation</keyword>
<dbReference type="PANTHER" id="PTHR30154">
    <property type="entry name" value="LEUCINE-RESPONSIVE REGULATORY PROTEIN"/>
    <property type="match status" value="1"/>
</dbReference>
<accession>A0ABU8TCM2</accession>
<dbReference type="PROSITE" id="PS50956">
    <property type="entry name" value="HTH_ASNC_2"/>
    <property type="match status" value="1"/>
</dbReference>
<dbReference type="InterPro" id="IPR011008">
    <property type="entry name" value="Dimeric_a/b-barrel"/>
</dbReference>
<dbReference type="InterPro" id="IPR036390">
    <property type="entry name" value="WH_DNA-bd_sf"/>
</dbReference>
<dbReference type="Proteomes" id="UP001364211">
    <property type="component" value="Unassembled WGS sequence"/>
</dbReference>
<organism evidence="5 6">
    <name type="scientific">Pseudonocardia spirodelae</name>
    <dbReference type="NCBI Taxonomy" id="3133431"/>
    <lineage>
        <taxon>Bacteria</taxon>
        <taxon>Bacillati</taxon>
        <taxon>Actinomycetota</taxon>
        <taxon>Actinomycetes</taxon>
        <taxon>Pseudonocardiales</taxon>
        <taxon>Pseudonocardiaceae</taxon>
        <taxon>Pseudonocardia</taxon>
    </lineage>
</organism>
<dbReference type="EMBL" id="JBBJUP010000022">
    <property type="protein sequence ID" value="MEJ8281685.1"/>
    <property type="molecule type" value="Genomic_DNA"/>
</dbReference>
<gene>
    <name evidence="5" type="ORF">WJX68_22300</name>
</gene>
<evidence type="ECO:0000256" key="2">
    <source>
        <dbReference type="ARBA" id="ARBA00023125"/>
    </source>
</evidence>
<proteinExistence type="predicted"/>
<keyword evidence="2" id="KW-0238">DNA-binding</keyword>
<dbReference type="InterPro" id="IPR019887">
    <property type="entry name" value="Tscrpt_reg_AsnC/Lrp_C"/>
</dbReference>
<dbReference type="SMART" id="SM00344">
    <property type="entry name" value="HTH_ASNC"/>
    <property type="match status" value="1"/>
</dbReference>
<protein>
    <submittedName>
        <fullName evidence="5">Lrp/AsnC family transcriptional regulator</fullName>
    </submittedName>
</protein>
<reference evidence="5 6" key="1">
    <citation type="submission" date="2024-03" db="EMBL/GenBank/DDBJ databases">
        <title>Draft genome sequence of Pseudonocardia sp. DW16-2.</title>
        <authorList>
            <person name="Duangmal K."/>
        </authorList>
    </citation>
    <scope>NUCLEOTIDE SEQUENCE [LARGE SCALE GENOMIC DNA]</scope>
    <source>
        <strain evidence="5 6">DW16-2</strain>
    </source>
</reference>
<dbReference type="RefSeq" id="WP_340294302.1">
    <property type="nucleotide sequence ID" value="NZ_JBBJUP010000022.1"/>
</dbReference>
<dbReference type="InterPro" id="IPR019888">
    <property type="entry name" value="Tscrpt_reg_AsnC-like"/>
</dbReference>
<comment type="caution">
    <text evidence="5">The sequence shown here is derived from an EMBL/GenBank/DDBJ whole genome shotgun (WGS) entry which is preliminary data.</text>
</comment>
<dbReference type="Pfam" id="PF13412">
    <property type="entry name" value="HTH_24"/>
    <property type="match status" value="1"/>
</dbReference>
<sequence>MDAIDRKILAELQADGRLTVTELAERVQLSLSPCHRRLRALESSGAVAGYRAHLDARALGLGFDALVFVTMHEAVRDTVEAFESAVAGIEHVVTAQRLFGDPDYLLRIITRDLPAFQRLYDERLTTLPGVQRLSSTLVMKDVVADRGLPLEAGAGGRSR</sequence>
<evidence type="ECO:0000259" key="4">
    <source>
        <dbReference type="PROSITE" id="PS50956"/>
    </source>
</evidence>
<dbReference type="Gene3D" id="3.30.70.920">
    <property type="match status" value="1"/>
</dbReference>
<dbReference type="PRINTS" id="PR00033">
    <property type="entry name" value="HTHASNC"/>
</dbReference>
<evidence type="ECO:0000256" key="3">
    <source>
        <dbReference type="ARBA" id="ARBA00023163"/>
    </source>
</evidence>
<dbReference type="InterPro" id="IPR000485">
    <property type="entry name" value="AsnC-type_HTH_dom"/>
</dbReference>
<keyword evidence="6" id="KW-1185">Reference proteome</keyword>
<keyword evidence="3" id="KW-0804">Transcription</keyword>
<dbReference type="PANTHER" id="PTHR30154:SF34">
    <property type="entry name" value="TRANSCRIPTIONAL REGULATOR AZLB"/>
    <property type="match status" value="1"/>
</dbReference>
<name>A0ABU8TCM2_9PSEU</name>
<evidence type="ECO:0000313" key="6">
    <source>
        <dbReference type="Proteomes" id="UP001364211"/>
    </source>
</evidence>
<dbReference type="CDD" id="cd00090">
    <property type="entry name" value="HTH_ARSR"/>
    <property type="match status" value="1"/>
</dbReference>
<evidence type="ECO:0000256" key="1">
    <source>
        <dbReference type="ARBA" id="ARBA00023015"/>
    </source>
</evidence>
<dbReference type="InterPro" id="IPR036388">
    <property type="entry name" value="WH-like_DNA-bd_sf"/>
</dbReference>
<dbReference type="SUPFAM" id="SSF54909">
    <property type="entry name" value="Dimeric alpha+beta barrel"/>
    <property type="match status" value="1"/>
</dbReference>
<evidence type="ECO:0000313" key="5">
    <source>
        <dbReference type="EMBL" id="MEJ8281685.1"/>
    </source>
</evidence>
<dbReference type="SUPFAM" id="SSF46785">
    <property type="entry name" value="Winged helix' DNA-binding domain"/>
    <property type="match status" value="1"/>
</dbReference>
<dbReference type="Pfam" id="PF01037">
    <property type="entry name" value="AsnC_trans_reg"/>
    <property type="match status" value="1"/>
</dbReference>
<feature type="domain" description="HTH asnC-type" evidence="4">
    <location>
        <begin position="1"/>
        <end position="62"/>
    </location>
</feature>